<keyword evidence="6" id="KW-0464">Manganese</keyword>
<evidence type="ECO:0000256" key="4">
    <source>
        <dbReference type="ARBA" id="ARBA00022801"/>
    </source>
</evidence>
<evidence type="ECO:0000313" key="9">
    <source>
        <dbReference type="EMBL" id="KAA8913951.1"/>
    </source>
</evidence>
<keyword evidence="3" id="KW-0479">Metal-binding</keyword>
<comment type="cofactor">
    <cofactor evidence="1">
        <name>Mn(2+)</name>
        <dbReference type="ChEBI" id="CHEBI:29035"/>
    </cofactor>
</comment>
<dbReference type="Proteomes" id="UP000761534">
    <property type="component" value="Unassembled WGS sequence"/>
</dbReference>
<keyword evidence="10" id="KW-1185">Reference proteome</keyword>
<evidence type="ECO:0000256" key="3">
    <source>
        <dbReference type="ARBA" id="ARBA00022723"/>
    </source>
</evidence>
<evidence type="ECO:0000256" key="6">
    <source>
        <dbReference type="ARBA" id="ARBA00023211"/>
    </source>
</evidence>
<keyword evidence="5" id="KW-0460">Magnesium</keyword>
<dbReference type="Gene3D" id="3.90.79.10">
    <property type="entry name" value="Nucleoside Triphosphate Pyrophosphohydrolase"/>
    <property type="match status" value="1"/>
</dbReference>
<accession>A0A642V4X2</accession>
<dbReference type="AlphaFoldDB" id="A0A642V4X2"/>
<proteinExistence type="predicted"/>
<dbReference type="InterPro" id="IPR015797">
    <property type="entry name" value="NUDIX_hydrolase-like_dom_sf"/>
</dbReference>
<comment type="caution">
    <text evidence="9">The sequence shown here is derived from an EMBL/GenBank/DDBJ whole genome shotgun (WGS) entry which is preliminary data.</text>
</comment>
<dbReference type="Pfam" id="PF00293">
    <property type="entry name" value="NUDIX"/>
    <property type="match status" value="1"/>
</dbReference>
<dbReference type="PANTHER" id="PTHR12992:SF24">
    <property type="entry name" value="PEROXISOMAL COENZYME A DIPHOSPHATASE NUDT7"/>
    <property type="match status" value="1"/>
</dbReference>
<keyword evidence="4" id="KW-0378">Hydrolase</keyword>
<evidence type="ECO:0000256" key="7">
    <source>
        <dbReference type="SAM" id="MobiDB-lite"/>
    </source>
</evidence>
<gene>
    <name evidence="9" type="ORF">TRICI_003071</name>
</gene>
<dbReference type="SUPFAM" id="SSF55811">
    <property type="entry name" value="Nudix"/>
    <property type="match status" value="1"/>
</dbReference>
<dbReference type="GO" id="GO:0046872">
    <property type="term" value="F:metal ion binding"/>
    <property type="evidence" value="ECO:0007669"/>
    <property type="project" value="UniProtKB-KW"/>
</dbReference>
<evidence type="ECO:0000313" key="10">
    <source>
        <dbReference type="Proteomes" id="UP000761534"/>
    </source>
</evidence>
<dbReference type="GO" id="GO:0015938">
    <property type="term" value="P:coenzyme A catabolic process"/>
    <property type="evidence" value="ECO:0007669"/>
    <property type="project" value="TreeGrafter"/>
</dbReference>
<sequence>MRTTQMSSFGGHAALPGGKADYEGESAIAVARRETHEEIGISADDGELARQGYRMEHLTTLPAYLSRNLLAVRPSVVYLSGVGHDPITDLPQVLEKTYLPSMEVSEVFSAPFADFLSNRPGWYTGKYVNWGGLKWNQHWFKTIRKKKEVGETGWYNVWGLTANILIDAARIAYQREPMMEHRKPGLIGDEELIQGLMDHHILGRERVRGESIHVDFKKVFGKRSPLLQSRQG</sequence>
<evidence type="ECO:0000259" key="8">
    <source>
        <dbReference type="Pfam" id="PF00293"/>
    </source>
</evidence>
<dbReference type="OrthoDB" id="206213at2759"/>
<dbReference type="GO" id="GO:0010945">
    <property type="term" value="F:coenzyme A diphosphatase activity"/>
    <property type="evidence" value="ECO:0007669"/>
    <property type="project" value="InterPro"/>
</dbReference>
<evidence type="ECO:0000256" key="2">
    <source>
        <dbReference type="ARBA" id="ARBA00001946"/>
    </source>
</evidence>
<feature type="domain" description="Nudix hydrolase" evidence="8">
    <location>
        <begin position="9"/>
        <end position="50"/>
    </location>
</feature>
<dbReference type="PANTHER" id="PTHR12992">
    <property type="entry name" value="NUDIX HYDROLASE"/>
    <property type="match status" value="1"/>
</dbReference>
<dbReference type="CDD" id="cd03426">
    <property type="entry name" value="NUDIX_CoAse_Nudt7"/>
    <property type="match status" value="1"/>
</dbReference>
<reference evidence="9" key="1">
    <citation type="journal article" date="2019" name="G3 (Bethesda)">
        <title>Genome Assemblies of Two Rare Opportunistic Yeast Pathogens: Diutina rugosa (syn. Candida rugosa) and Trichomonascus ciferrii (syn. Candida ciferrii).</title>
        <authorList>
            <person name="Mixao V."/>
            <person name="Saus E."/>
            <person name="Hansen A.P."/>
            <person name="Lass-Florl C."/>
            <person name="Gabaldon T."/>
        </authorList>
    </citation>
    <scope>NUCLEOTIDE SEQUENCE</scope>
    <source>
        <strain evidence="9">CBS 4856</strain>
    </source>
</reference>
<dbReference type="EMBL" id="SWFS01000213">
    <property type="protein sequence ID" value="KAA8913951.1"/>
    <property type="molecule type" value="Genomic_DNA"/>
</dbReference>
<feature type="region of interest" description="Disordered" evidence="7">
    <location>
        <begin position="1"/>
        <end position="20"/>
    </location>
</feature>
<evidence type="ECO:0000256" key="5">
    <source>
        <dbReference type="ARBA" id="ARBA00022842"/>
    </source>
</evidence>
<dbReference type="InterPro" id="IPR000086">
    <property type="entry name" value="NUDIX_hydrolase_dom"/>
</dbReference>
<name>A0A642V4X2_9ASCO</name>
<protein>
    <recommendedName>
        <fullName evidence="8">Nudix hydrolase domain-containing protein</fullName>
    </recommendedName>
</protein>
<dbReference type="InterPro" id="IPR045121">
    <property type="entry name" value="CoAse"/>
</dbReference>
<comment type="cofactor">
    <cofactor evidence="2">
        <name>Mg(2+)</name>
        <dbReference type="ChEBI" id="CHEBI:18420"/>
    </cofactor>
</comment>
<evidence type="ECO:0000256" key="1">
    <source>
        <dbReference type="ARBA" id="ARBA00001936"/>
    </source>
</evidence>
<dbReference type="VEuPathDB" id="FungiDB:TRICI_003071"/>
<organism evidence="9 10">
    <name type="scientific">Trichomonascus ciferrii</name>
    <dbReference type="NCBI Taxonomy" id="44093"/>
    <lineage>
        <taxon>Eukaryota</taxon>
        <taxon>Fungi</taxon>
        <taxon>Dikarya</taxon>
        <taxon>Ascomycota</taxon>
        <taxon>Saccharomycotina</taxon>
        <taxon>Dipodascomycetes</taxon>
        <taxon>Dipodascales</taxon>
        <taxon>Trichomonascaceae</taxon>
        <taxon>Trichomonascus</taxon>
        <taxon>Trichomonascus ciferrii complex</taxon>
    </lineage>
</organism>